<dbReference type="AlphaFoldDB" id="A0A926F0J1"/>
<sequence>MRINSHLRSRVEIFVDDFTKWLVELIDKAMKRNESLEYIIVYRIDNYDGILYKNNRHKEEKVVF</sequence>
<organism evidence="1 2">
    <name type="scientific">Wansuia hejianensis</name>
    <dbReference type="NCBI Taxonomy" id="2763667"/>
    <lineage>
        <taxon>Bacteria</taxon>
        <taxon>Bacillati</taxon>
        <taxon>Bacillota</taxon>
        <taxon>Clostridia</taxon>
        <taxon>Lachnospirales</taxon>
        <taxon>Lachnospiraceae</taxon>
        <taxon>Wansuia</taxon>
    </lineage>
</organism>
<evidence type="ECO:0000313" key="2">
    <source>
        <dbReference type="Proteomes" id="UP000601522"/>
    </source>
</evidence>
<name>A0A926F0J1_9FIRM</name>
<protein>
    <submittedName>
        <fullName evidence="1">Uncharacterized protein</fullName>
    </submittedName>
</protein>
<evidence type="ECO:0000313" key="1">
    <source>
        <dbReference type="EMBL" id="MBC8589674.1"/>
    </source>
</evidence>
<dbReference type="Proteomes" id="UP000601522">
    <property type="component" value="Unassembled WGS sequence"/>
</dbReference>
<keyword evidence="2" id="KW-1185">Reference proteome</keyword>
<accession>A0A926F0J1</accession>
<dbReference type="EMBL" id="JACRTK010000001">
    <property type="protein sequence ID" value="MBC8589674.1"/>
    <property type="molecule type" value="Genomic_DNA"/>
</dbReference>
<proteinExistence type="predicted"/>
<reference evidence="1 2" key="1">
    <citation type="submission" date="2020-08" db="EMBL/GenBank/DDBJ databases">
        <title>Genome public.</title>
        <authorList>
            <person name="Liu C."/>
            <person name="Sun Q."/>
        </authorList>
    </citation>
    <scope>NUCLEOTIDE SEQUENCE [LARGE SCALE GENOMIC DNA]</scope>
    <source>
        <strain evidence="1 2">NSJ-26</strain>
    </source>
</reference>
<gene>
    <name evidence="1" type="ORF">H8689_00755</name>
</gene>
<comment type="caution">
    <text evidence="1">The sequence shown here is derived from an EMBL/GenBank/DDBJ whole genome shotgun (WGS) entry which is preliminary data.</text>
</comment>